<reference evidence="7 8" key="2">
    <citation type="submission" date="2020-05" db="EMBL/GenBank/DDBJ databases">
        <title>Draft genome sequence of Desulfovibrio sp. strainFSS-1.</title>
        <authorList>
            <person name="Shimoshige H."/>
            <person name="Kobayashi H."/>
            <person name="Maekawa T."/>
        </authorList>
    </citation>
    <scope>NUCLEOTIDE SEQUENCE [LARGE SCALE GENOMIC DNA]</scope>
    <source>
        <strain evidence="7 8">SIID29052-01</strain>
    </source>
</reference>
<feature type="binding site" evidence="4">
    <location>
        <position position="328"/>
    </location>
    <ligand>
        <name>S-adenosyl-L-methionine</name>
        <dbReference type="ChEBI" id="CHEBI:59789"/>
    </ligand>
</feature>
<dbReference type="EC" id="2.1.1.189" evidence="7"/>
<dbReference type="InterPro" id="IPR010280">
    <property type="entry name" value="U5_MeTrfase_fam"/>
</dbReference>
<evidence type="ECO:0000256" key="3">
    <source>
        <dbReference type="ARBA" id="ARBA00022691"/>
    </source>
</evidence>
<evidence type="ECO:0000256" key="5">
    <source>
        <dbReference type="PROSITE-ProRule" id="PRU10015"/>
    </source>
</evidence>
<protein>
    <submittedName>
        <fullName evidence="7">23S rRNA (Uracil-C(5))-methyltransferase RlmCD</fullName>
        <ecNumber evidence="7">2.1.1.189</ecNumber>
    </submittedName>
</protein>
<evidence type="ECO:0000256" key="2">
    <source>
        <dbReference type="ARBA" id="ARBA00022679"/>
    </source>
</evidence>
<dbReference type="InterPro" id="IPR030390">
    <property type="entry name" value="MeTrfase_TrmA_AS"/>
</dbReference>
<dbReference type="GO" id="GO:0070041">
    <property type="term" value="F:rRNA (uridine-C5-)-methyltransferase activity"/>
    <property type="evidence" value="ECO:0007669"/>
    <property type="project" value="TreeGrafter"/>
</dbReference>
<keyword evidence="8" id="KW-1185">Reference proteome</keyword>
<feature type="binding site" evidence="4">
    <location>
        <position position="278"/>
    </location>
    <ligand>
        <name>S-adenosyl-L-methionine</name>
        <dbReference type="ChEBI" id="CHEBI:59789"/>
    </ligand>
</feature>
<dbReference type="AlphaFoldDB" id="A0A6V8LSA4"/>
<evidence type="ECO:0000259" key="6">
    <source>
        <dbReference type="PROSITE" id="PS50926"/>
    </source>
</evidence>
<dbReference type="RefSeq" id="WP_173082478.1">
    <property type="nucleotide sequence ID" value="NZ_BLTE01000004.1"/>
</dbReference>
<sequence length="443" mass="47563">MAQLLELSIERPAFGGAGLARLEGRVAFVEGGLPGSRVLARVVKDDPRCLRAVAEQVLEPSPHAVEPFCPHYGPCGGCSWQDAAYEAQLDWKRQIVAEQLERLAGLTPPVDETVPSPLTRGYRNKMEFAFGPGPTLGLRGRFDPSRIVEVCACGLMPAPAMALVAAVRAMAAKTQLPPYFGRTGTGTWRHLVLRASETTGRWLAQIIVGPKAPFKRLRPLCEALMRDCPDLDGLVLGVRADRADIAQAEHRAFTLGNDFLEESLDGLALRVGIDSFFQTNTRAAALLYARAAEAAALAPGETAWDLCCGAGGLSLFLARTAGRVTGFEISQAAVEDAQANAAANGLTNCFFQAGDVKLVLARRKDIPHAAVLDPPRAGLDPKALQALAQARPPRVVYVSCNPSTLARDLGRLAPAYRVERVTPVDLFPHTPHIECVARLTRAD</sequence>
<evidence type="ECO:0000256" key="1">
    <source>
        <dbReference type="ARBA" id="ARBA00022603"/>
    </source>
</evidence>
<dbReference type="PANTHER" id="PTHR11061">
    <property type="entry name" value="RNA M5U METHYLTRANSFERASE"/>
    <property type="match status" value="1"/>
</dbReference>
<feature type="domain" description="TRAM" evidence="6">
    <location>
        <begin position="1"/>
        <end position="56"/>
    </location>
</feature>
<dbReference type="SUPFAM" id="SSF50249">
    <property type="entry name" value="Nucleic acid-binding proteins"/>
    <property type="match status" value="1"/>
</dbReference>
<dbReference type="Proteomes" id="UP000494245">
    <property type="component" value="Unassembled WGS sequence"/>
</dbReference>
<dbReference type="InterPro" id="IPR012340">
    <property type="entry name" value="NA-bd_OB-fold"/>
</dbReference>
<dbReference type="PROSITE" id="PS01230">
    <property type="entry name" value="TRMA_1"/>
    <property type="match status" value="1"/>
</dbReference>
<dbReference type="InterPro" id="IPR029063">
    <property type="entry name" value="SAM-dependent_MTases_sf"/>
</dbReference>
<dbReference type="GO" id="GO:0070475">
    <property type="term" value="P:rRNA base methylation"/>
    <property type="evidence" value="ECO:0007669"/>
    <property type="project" value="TreeGrafter"/>
</dbReference>
<dbReference type="PANTHER" id="PTHR11061:SF30">
    <property type="entry name" value="TRNA (URACIL(54)-C(5))-METHYLTRANSFERASE"/>
    <property type="match status" value="1"/>
</dbReference>
<evidence type="ECO:0000313" key="8">
    <source>
        <dbReference type="Proteomes" id="UP000494245"/>
    </source>
</evidence>
<dbReference type="InterPro" id="IPR030391">
    <property type="entry name" value="MeTrfase_TrmA_CS"/>
</dbReference>
<comment type="caution">
    <text evidence="4">Lacks conserved residue(s) required for the propagation of feature annotation.</text>
</comment>
<keyword evidence="2 4" id="KW-0808">Transferase</keyword>
<keyword evidence="1 4" id="KW-0489">Methyltransferase</keyword>
<dbReference type="PROSITE" id="PS51687">
    <property type="entry name" value="SAM_MT_RNA_M5U"/>
    <property type="match status" value="1"/>
</dbReference>
<keyword evidence="3 4" id="KW-0949">S-adenosyl-L-methionine</keyword>
<accession>A0A6V8LSA4</accession>
<feature type="active site" evidence="5">
    <location>
        <position position="400"/>
    </location>
</feature>
<dbReference type="EMBL" id="BLTE01000004">
    <property type="protein sequence ID" value="GFK93451.1"/>
    <property type="molecule type" value="Genomic_DNA"/>
</dbReference>
<dbReference type="InterPro" id="IPR002792">
    <property type="entry name" value="TRAM_dom"/>
</dbReference>
<gene>
    <name evidence="7" type="primary">rlmCD</name>
    <name evidence="7" type="ORF">NNJEOMEG_01284</name>
</gene>
<dbReference type="Pfam" id="PF05958">
    <property type="entry name" value="tRNA_U5-meth_tr"/>
    <property type="match status" value="1"/>
</dbReference>
<feature type="active site" description="Nucleophile" evidence="4">
    <location>
        <position position="400"/>
    </location>
</feature>
<evidence type="ECO:0000256" key="4">
    <source>
        <dbReference type="PROSITE-ProRule" id="PRU01024"/>
    </source>
</evidence>
<comment type="caution">
    <text evidence="7">The sequence shown here is derived from an EMBL/GenBank/DDBJ whole genome shotgun (WGS) entry which is preliminary data.</text>
</comment>
<dbReference type="PROSITE" id="PS50926">
    <property type="entry name" value="TRAM"/>
    <property type="match status" value="1"/>
</dbReference>
<feature type="binding site" evidence="4">
    <location>
        <position position="373"/>
    </location>
    <ligand>
        <name>S-adenosyl-L-methionine</name>
        <dbReference type="ChEBI" id="CHEBI:59789"/>
    </ligand>
</feature>
<dbReference type="Gene3D" id="3.40.50.150">
    <property type="entry name" value="Vaccinia Virus protein VP39"/>
    <property type="match status" value="1"/>
</dbReference>
<dbReference type="Gene3D" id="2.40.50.1070">
    <property type="match status" value="1"/>
</dbReference>
<dbReference type="SUPFAM" id="SSF53335">
    <property type="entry name" value="S-adenosyl-L-methionine-dependent methyltransferases"/>
    <property type="match status" value="1"/>
</dbReference>
<proteinExistence type="inferred from homology"/>
<dbReference type="PROSITE" id="PS01231">
    <property type="entry name" value="TRMA_2"/>
    <property type="match status" value="1"/>
</dbReference>
<dbReference type="CDD" id="cd02440">
    <property type="entry name" value="AdoMet_MTases"/>
    <property type="match status" value="1"/>
</dbReference>
<dbReference type="Gene3D" id="2.40.50.140">
    <property type="entry name" value="Nucleic acid-binding proteins"/>
    <property type="match status" value="1"/>
</dbReference>
<reference evidence="7 8" key="1">
    <citation type="submission" date="2020-04" db="EMBL/GenBank/DDBJ databases">
        <authorList>
            <consortium name="Desulfovibrio sp. FSS-1 genome sequencing consortium"/>
            <person name="Shimoshige H."/>
            <person name="Kobayashi H."/>
            <person name="Maekawa T."/>
        </authorList>
    </citation>
    <scope>NUCLEOTIDE SEQUENCE [LARGE SCALE GENOMIC DNA]</scope>
    <source>
        <strain evidence="7 8">SIID29052-01</strain>
    </source>
</reference>
<dbReference type="NCBIfam" id="TIGR00479">
    <property type="entry name" value="rumA"/>
    <property type="match status" value="1"/>
</dbReference>
<evidence type="ECO:0000313" key="7">
    <source>
        <dbReference type="EMBL" id="GFK93451.1"/>
    </source>
</evidence>
<name>A0A6V8LSA4_9BACT</name>
<organism evidence="7 8">
    <name type="scientific">Fundidesulfovibrio magnetotacticus</name>
    <dbReference type="NCBI Taxonomy" id="2730080"/>
    <lineage>
        <taxon>Bacteria</taxon>
        <taxon>Pseudomonadati</taxon>
        <taxon>Thermodesulfobacteriota</taxon>
        <taxon>Desulfovibrionia</taxon>
        <taxon>Desulfovibrionales</taxon>
        <taxon>Desulfovibrionaceae</taxon>
        <taxon>Fundidesulfovibrio</taxon>
    </lineage>
</organism>
<dbReference type="Pfam" id="PF01938">
    <property type="entry name" value="TRAM"/>
    <property type="match status" value="1"/>
</dbReference>
<comment type="similarity">
    <text evidence="4">Belongs to the class I-like SAM-binding methyltransferase superfamily. RNA M5U methyltransferase family.</text>
</comment>